<sequence length="44" mass="4573">MKTFLFLAAIVGAGYAGMAGTGSSAETLGARWLSFHESSVRLLP</sequence>
<dbReference type="EMBL" id="JFYZ01000034">
    <property type="protein sequence ID" value="EZP77092.1"/>
    <property type="molecule type" value="Genomic_DNA"/>
</dbReference>
<name>A0A031JM30_9SPHN</name>
<dbReference type="RefSeq" id="WP_267904124.1">
    <property type="nucleotide sequence ID" value="NZ_JFYZ01000034.1"/>
</dbReference>
<comment type="caution">
    <text evidence="1">The sequence shown here is derived from an EMBL/GenBank/DDBJ whole genome shotgun (WGS) entry which is preliminary data.</text>
</comment>
<proteinExistence type="predicted"/>
<evidence type="ECO:0000313" key="2">
    <source>
        <dbReference type="Proteomes" id="UP000024329"/>
    </source>
</evidence>
<dbReference type="AlphaFoldDB" id="A0A031JM30"/>
<dbReference type="PATRIC" id="fig|158500.4.peg.4488"/>
<accession>A0A031JM30</accession>
<organism evidence="1 2">
    <name type="scientific">Novosphingobium resinovorum</name>
    <dbReference type="NCBI Taxonomy" id="158500"/>
    <lineage>
        <taxon>Bacteria</taxon>
        <taxon>Pseudomonadati</taxon>
        <taxon>Pseudomonadota</taxon>
        <taxon>Alphaproteobacteria</taxon>
        <taxon>Sphingomonadales</taxon>
        <taxon>Sphingomonadaceae</taxon>
        <taxon>Novosphingobium</taxon>
    </lineage>
</organism>
<reference evidence="1 2" key="1">
    <citation type="submission" date="2014-03" db="EMBL/GenBank/DDBJ databases">
        <title>Whole genome sequence of Novosphingobium resinovorum KF1.</title>
        <authorList>
            <person name="Gan H.M."/>
            <person name="Gan H.Y."/>
            <person name="Chew T.H."/>
            <person name="Savka M.A."/>
        </authorList>
    </citation>
    <scope>NUCLEOTIDE SEQUENCE [LARGE SCALE GENOMIC DNA]</scope>
    <source>
        <strain evidence="1 2">KF1</strain>
    </source>
</reference>
<dbReference type="Proteomes" id="UP000024329">
    <property type="component" value="Unassembled WGS sequence"/>
</dbReference>
<gene>
    <name evidence="1" type="ORF">BV97_04417</name>
</gene>
<protein>
    <submittedName>
        <fullName evidence="1">Uncharacterized protein</fullName>
    </submittedName>
</protein>
<evidence type="ECO:0000313" key="1">
    <source>
        <dbReference type="EMBL" id="EZP77092.1"/>
    </source>
</evidence>